<protein>
    <submittedName>
        <fullName evidence="2">Uncharacterized protein</fullName>
    </submittedName>
</protein>
<dbReference type="EMBL" id="CAXKWB010000309">
    <property type="protein sequence ID" value="CAL4060271.1"/>
    <property type="molecule type" value="Genomic_DNA"/>
</dbReference>
<organism evidence="2 3">
    <name type="scientific">Meganyctiphanes norvegica</name>
    <name type="common">Northern krill</name>
    <name type="synonym">Thysanopoda norvegica</name>
    <dbReference type="NCBI Taxonomy" id="48144"/>
    <lineage>
        <taxon>Eukaryota</taxon>
        <taxon>Metazoa</taxon>
        <taxon>Ecdysozoa</taxon>
        <taxon>Arthropoda</taxon>
        <taxon>Crustacea</taxon>
        <taxon>Multicrustacea</taxon>
        <taxon>Malacostraca</taxon>
        <taxon>Eumalacostraca</taxon>
        <taxon>Eucarida</taxon>
        <taxon>Euphausiacea</taxon>
        <taxon>Euphausiidae</taxon>
        <taxon>Meganyctiphanes</taxon>
    </lineage>
</organism>
<reference evidence="2 3" key="1">
    <citation type="submission" date="2024-05" db="EMBL/GenBank/DDBJ databases">
        <authorList>
            <person name="Wallberg A."/>
        </authorList>
    </citation>
    <scope>NUCLEOTIDE SEQUENCE [LARGE SCALE GENOMIC DNA]</scope>
</reference>
<evidence type="ECO:0000313" key="3">
    <source>
        <dbReference type="Proteomes" id="UP001497623"/>
    </source>
</evidence>
<name>A0AAV2PL34_MEGNR</name>
<comment type="caution">
    <text evidence="2">The sequence shown here is derived from an EMBL/GenBank/DDBJ whole genome shotgun (WGS) entry which is preliminary data.</text>
</comment>
<gene>
    <name evidence="2" type="ORF">MNOR_LOCUS1199</name>
</gene>
<accession>A0AAV2PL34</accession>
<keyword evidence="1" id="KW-0238">DNA-binding</keyword>
<dbReference type="Proteomes" id="UP001497623">
    <property type="component" value="Unassembled WGS sequence"/>
</dbReference>
<dbReference type="GO" id="GO:0003677">
    <property type="term" value="F:DNA binding"/>
    <property type="evidence" value="ECO:0007669"/>
    <property type="project" value="UniProtKB-KW"/>
</dbReference>
<evidence type="ECO:0000256" key="1">
    <source>
        <dbReference type="ARBA" id="ARBA00023125"/>
    </source>
</evidence>
<dbReference type="InterPro" id="IPR010998">
    <property type="entry name" value="Integrase_recombinase_N"/>
</dbReference>
<dbReference type="AlphaFoldDB" id="A0AAV2PL34"/>
<keyword evidence="3" id="KW-1185">Reference proteome</keyword>
<evidence type="ECO:0000313" key="2">
    <source>
        <dbReference type="EMBL" id="CAL4060271.1"/>
    </source>
</evidence>
<sequence>MDEQQHIYIDQRPSCSTGSPFQVCSQDVAGQGLFEVTRANVCAPSISAAYDRCLPDRLERSTTTPLSVWLLASFLHRLANPLAGTDGGHALSATLRSAAARQPCPGDVGQHHHGLMSLTPRLLPFRNYDVPDPGYIGVLPTSLHYTGPQTSQRELECLRRPRIPHWSNCHRMVSGPFNLPVALRPGWSVSSGPVCTRDNAQLQEFVSPFPDPLAVGINALLPALERLDINLPVPSGQGAAQGSVLPMPIQRAGHPSRPLFCSIRMVSVPPPEGSGPSPSSGIPLLVAAHQGRQGAALQPLGLQASRVATMRMGLIKSGLDTGTVDMLLLAHKDSTTSQYQGVWEKFMAFLSRKRLSVSDMSVGVVCNFLHYQASVMGRKYRTLSNYRSALRLPLIYACNIDVKCLTSDLFLRGAYNFRPQSRPSPCRSGH</sequence>
<dbReference type="Gene3D" id="1.10.150.130">
    <property type="match status" value="1"/>
</dbReference>
<proteinExistence type="predicted"/>